<dbReference type="EMBL" id="WOCA01000032">
    <property type="protein sequence ID" value="MUK90788.1"/>
    <property type="molecule type" value="Genomic_DNA"/>
</dbReference>
<keyword evidence="2 3" id="KW-0175">Coiled coil</keyword>
<name>A0A6N8FS43_9BACI</name>
<gene>
    <name evidence="7" type="ORF">GMD78_20760</name>
</gene>
<proteinExistence type="predicted"/>
<comment type="subcellular location">
    <subcellularLocation>
        <location evidence="1">Cell envelope</location>
    </subcellularLocation>
</comment>
<dbReference type="PANTHER" id="PTHR32347">
    <property type="entry name" value="EFFLUX SYSTEM COMPONENT YKNX-RELATED"/>
    <property type="match status" value="1"/>
</dbReference>
<feature type="transmembrane region" description="Helical" evidence="4">
    <location>
        <begin position="6"/>
        <end position="23"/>
    </location>
</feature>
<dbReference type="InterPro" id="IPR050465">
    <property type="entry name" value="UPF0194_transport"/>
</dbReference>
<evidence type="ECO:0000259" key="5">
    <source>
        <dbReference type="Pfam" id="PF25967"/>
    </source>
</evidence>
<feature type="domain" description="YknX-like beta-barrel" evidence="6">
    <location>
        <begin position="227"/>
        <end position="305"/>
    </location>
</feature>
<feature type="domain" description="Multidrug resistance protein MdtA-like C-terminal permuted SH3" evidence="5">
    <location>
        <begin position="315"/>
        <end position="361"/>
    </location>
</feature>
<dbReference type="Pfam" id="PF25990">
    <property type="entry name" value="Beta-barrel_YknX"/>
    <property type="match status" value="1"/>
</dbReference>
<evidence type="ECO:0000256" key="2">
    <source>
        <dbReference type="ARBA" id="ARBA00023054"/>
    </source>
</evidence>
<dbReference type="Proteomes" id="UP000469125">
    <property type="component" value="Unassembled WGS sequence"/>
</dbReference>
<dbReference type="RefSeq" id="WP_155671905.1">
    <property type="nucleotide sequence ID" value="NZ_WOCA01000032.1"/>
</dbReference>
<evidence type="ECO:0000313" key="7">
    <source>
        <dbReference type="EMBL" id="MUK90788.1"/>
    </source>
</evidence>
<protein>
    <submittedName>
        <fullName evidence="7">HlyD family efflux transporter periplasmic adaptor subunit</fullName>
    </submittedName>
</protein>
<comment type="caution">
    <text evidence="7">The sequence shown here is derived from an EMBL/GenBank/DDBJ whole genome shotgun (WGS) entry which is preliminary data.</text>
</comment>
<keyword evidence="4" id="KW-1133">Transmembrane helix</keyword>
<keyword evidence="4" id="KW-0812">Transmembrane</keyword>
<dbReference type="Pfam" id="PF25967">
    <property type="entry name" value="RND-MFP_C"/>
    <property type="match status" value="1"/>
</dbReference>
<dbReference type="GO" id="GO:0030313">
    <property type="term" value="C:cell envelope"/>
    <property type="evidence" value="ECO:0007669"/>
    <property type="project" value="UniProtKB-SubCell"/>
</dbReference>
<evidence type="ECO:0000313" key="8">
    <source>
        <dbReference type="Proteomes" id="UP000469125"/>
    </source>
</evidence>
<evidence type="ECO:0000256" key="1">
    <source>
        <dbReference type="ARBA" id="ARBA00004196"/>
    </source>
</evidence>
<feature type="coiled-coil region" evidence="3">
    <location>
        <begin position="166"/>
        <end position="193"/>
    </location>
</feature>
<organism evidence="7 8">
    <name type="scientific">Ornithinibacillus caprae</name>
    <dbReference type="NCBI Taxonomy" id="2678566"/>
    <lineage>
        <taxon>Bacteria</taxon>
        <taxon>Bacillati</taxon>
        <taxon>Bacillota</taxon>
        <taxon>Bacilli</taxon>
        <taxon>Bacillales</taxon>
        <taxon>Bacillaceae</taxon>
        <taxon>Ornithinibacillus</taxon>
    </lineage>
</organism>
<accession>A0A6N8FS43</accession>
<dbReference type="InterPro" id="IPR058636">
    <property type="entry name" value="Beta-barrel_YknX"/>
</dbReference>
<reference evidence="7 8" key="1">
    <citation type="submission" date="2019-11" db="EMBL/GenBank/DDBJ databases">
        <authorList>
            <person name="Li X."/>
        </authorList>
    </citation>
    <scope>NUCLEOTIDE SEQUENCE [LARGE SCALE GENOMIC DNA]</scope>
    <source>
        <strain evidence="7 8">L9</strain>
    </source>
</reference>
<dbReference type="InterPro" id="IPR058627">
    <property type="entry name" value="MdtA-like_C"/>
</dbReference>
<sequence length="407" mass="46069">MRKKIIWTMILLLIGVNILLVWFDKEGKVERKAHVSEWEAAYEEDLFVRIEAPGVISNSGESYVYFDDNIGSFQGFLMEEGSEVAVGDPLFSYRVNDYVEAEAQLVNELSKINGEITAIEDAITEMVAYNIPRPSVPVVNMDEEEDSELPPPREPIEADLLKKQYLVEKEKELASYKEQKNSVETQLEELQSNGDTITVESPFEGKVTSISTTLDDPIMVIENTQLYVQGELTEVDRKKVEEGMSVSIKIVDSDQQFQGTIQEVDESPKEEVTIESESLYPFGVMFDEADELNSLLPGYHTELTITLDEALNATAINQEMLDQQHVWLLTEEGKLEKRPIETGIEMEGTVEVINGITSGDFLSTEKKPSVYTDSTFITPLKFSQTPWLELGDYESWKKYLLIGIISR</sequence>
<dbReference type="AlphaFoldDB" id="A0A6N8FS43"/>
<evidence type="ECO:0000256" key="4">
    <source>
        <dbReference type="SAM" id="Phobius"/>
    </source>
</evidence>
<dbReference type="Gene3D" id="2.40.420.20">
    <property type="match status" value="1"/>
</dbReference>
<keyword evidence="8" id="KW-1185">Reference proteome</keyword>
<keyword evidence="4" id="KW-0472">Membrane</keyword>
<dbReference type="Gene3D" id="2.40.30.170">
    <property type="match status" value="1"/>
</dbReference>
<dbReference type="PANTHER" id="PTHR32347:SF14">
    <property type="entry name" value="EFFLUX SYSTEM COMPONENT YKNX-RELATED"/>
    <property type="match status" value="1"/>
</dbReference>
<evidence type="ECO:0000259" key="6">
    <source>
        <dbReference type="Pfam" id="PF25990"/>
    </source>
</evidence>
<evidence type="ECO:0000256" key="3">
    <source>
        <dbReference type="SAM" id="Coils"/>
    </source>
</evidence>